<accession>A0A8J4XVD1</accession>
<comment type="caution">
    <text evidence="4">The sequence shown here is derived from an EMBL/GenBank/DDBJ whole genome shotgun (WGS) entry which is preliminary data.</text>
</comment>
<keyword evidence="2" id="KW-0694">RNA-binding</keyword>
<dbReference type="GO" id="GO:0005634">
    <property type="term" value="C:nucleus"/>
    <property type="evidence" value="ECO:0007669"/>
    <property type="project" value="UniProtKB-SubCell"/>
</dbReference>
<evidence type="ECO:0000256" key="2">
    <source>
        <dbReference type="RuleBase" id="RU367113"/>
    </source>
</evidence>
<evidence type="ECO:0000256" key="1">
    <source>
        <dbReference type="ARBA" id="ARBA00006562"/>
    </source>
</evidence>
<dbReference type="GO" id="GO:0004518">
    <property type="term" value="F:nuclease activity"/>
    <property type="evidence" value="ECO:0007669"/>
    <property type="project" value="UniProtKB-KW"/>
</dbReference>
<keyword evidence="5" id="KW-1185">Reference proteome</keyword>
<evidence type="ECO:0000313" key="4">
    <source>
        <dbReference type="EMBL" id="KAG0705269.1"/>
    </source>
</evidence>
<evidence type="ECO:0000259" key="3">
    <source>
        <dbReference type="Pfam" id="PF08652"/>
    </source>
</evidence>
<keyword evidence="2" id="KW-0547">Nucleotide-binding</keyword>
<dbReference type="GO" id="GO:0000166">
    <property type="term" value="F:nucleotide binding"/>
    <property type="evidence" value="ECO:0007669"/>
    <property type="project" value="UniProtKB-KW"/>
</dbReference>
<dbReference type="AlphaFoldDB" id="A0A8J4XVD1"/>
<dbReference type="GO" id="GO:0034353">
    <property type="term" value="F:mRNA 5'-diphosphatase activity"/>
    <property type="evidence" value="ECO:0007669"/>
    <property type="project" value="TreeGrafter"/>
</dbReference>
<dbReference type="GO" id="GO:0046872">
    <property type="term" value="F:metal ion binding"/>
    <property type="evidence" value="ECO:0007669"/>
    <property type="project" value="UniProtKB-KW"/>
</dbReference>
<name>A0A8J4XVD1_CHIOP</name>
<dbReference type="GO" id="GO:0110155">
    <property type="term" value="P:NAD-cap decapping"/>
    <property type="evidence" value="ECO:0007669"/>
    <property type="project" value="TreeGrafter"/>
</dbReference>
<dbReference type="GO" id="GO:0003723">
    <property type="term" value="F:RNA binding"/>
    <property type="evidence" value="ECO:0007669"/>
    <property type="project" value="UniProtKB-KW"/>
</dbReference>
<dbReference type="OrthoDB" id="10020793at2759"/>
<keyword evidence="2" id="KW-0540">Nuclease</keyword>
<organism evidence="4 5">
    <name type="scientific">Chionoecetes opilio</name>
    <name type="common">Atlantic snow crab</name>
    <name type="synonym">Cancer opilio</name>
    <dbReference type="NCBI Taxonomy" id="41210"/>
    <lineage>
        <taxon>Eukaryota</taxon>
        <taxon>Metazoa</taxon>
        <taxon>Ecdysozoa</taxon>
        <taxon>Arthropoda</taxon>
        <taxon>Crustacea</taxon>
        <taxon>Multicrustacea</taxon>
        <taxon>Malacostraca</taxon>
        <taxon>Eumalacostraca</taxon>
        <taxon>Eucarida</taxon>
        <taxon>Decapoda</taxon>
        <taxon>Pleocyemata</taxon>
        <taxon>Brachyura</taxon>
        <taxon>Eubrachyura</taxon>
        <taxon>Majoidea</taxon>
        <taxon>Majidae</taxon>
        <taxon>Chionoecetes</taxon>
    </lineage>
</organism>
<dbReference type="InterPro" id="IPR013961">
    <property type="entry name" value="RAI1"/>
</dbReference>
<comment type="subcellular location">
    <subcellularLocation>
        <location evidence="2">Nucleus</location>
    </subcellularLocation>
</comment>
<dbReference type="EC" id="3.6.1.-" evidence="2"/>
<dbReference type="Proteomes" id="UP000770661">
    <property type="component" value="Unassembled WGS sequence"/>
</dbReference>
<dbReference type="Pfam" id="PF08652">
    <property type="entry name" value="RAI1"/>
    <property type="match status" value="1"/>
</dbReference>
<comment type="cofactor">
    <cofactor evidence="2">
        <name>a divalent metal cation</name>
        <dbReference type="ChEBI" id="CHEBI:60240"/>
    </cofactor>
</comment>
<keyword evidence="2" id="KW-0479">Metal-binding</keyword>
<dbReference type="GO" id="GO:0005829">
    <property type="term" value="C:cytosol"/>
    <property type="evidence" value="ECO:0007669"/>
    <property type="project" value="TreeGrafter"/>
</dbReference>
<comment type="function">
    <text evidence="2">Decapping enzyme for NAD-capped RNAs: specifically hydrolyzes the nicotinamide adenine dinucleotide (NAD) cap from a subset of RNAs by removing the entire NAD moiety from the 5'-end of an NAD-capped RNA.</text>
</comment>
<dbReference type="PANTHER" id="PTHR12395:SF9">
    <property type="entry name" value="DECAPPING AND EXORIBONUCLEASE PROTEIN"/>
    <property type="match status" value="1"/>
</dbReference>
<gene>
    <name evidence="4" type="primary">Dxo_0</name>
    <name evidence="4" type="ORF">GWK47_024525</name>
</gene>
<keyword evidence="2" id="KW-0378">Hydrolase</keyword>
<dbReference type="EMBL" id="JACEEZ010025054">
    <property type="protein sequence ID" value="KAG0705269.1"/>
    <property type="molecule type" value="Genomic_DNA"/>
</dbReference>
<keyword evidence="2" id="KW-0539">Nucleus</keyword>
<reference evidence="4" key="1">
    <citation type="submission" date="2020-07" db="EMBL/GenBank/DDBJ databases">
        <title>The High-quality genome of the commercially important snow crab, Chionoecetes opilio.</title>
        <authorList>
            <person name="Jeong J.-H."/>
            <person name="Ryu S."/>
        </authorList>
    </citation>
    <scope>NUCLEOTIDE SEQUENCE</scope>
    <source>
        <strain evidence="4">MADBK_172401_WGS</strain>
        <tissue evidence="4">Digestive gland</tissue>
    </source>
</reference>
<protein>
    <recommendedName>
        <fullName evidence="2">Decapping nuclease</fullName>
        <ecNumber evidence="2">3.6.1.-</ecNumber>
    </recommendedName>
</protein>
<evidence type="ECO:0000313" key="5">
    <source>
        <dbReference type="Proteomes" id="UP000770661"/>
    </source>
</evidence>
<proteinExistence type="inferred from homology"/>
<dbReference type="InterPro" id="IPR039039">
    <property type="entry name" value="RAI1-like_fam"/>
</dbReference>
<dbReference type="GO" id="GO:0000956">
    <property type="term" value="P:nuclear-transcribed mRNA catabolic process"/>
    <property type="evidence" value="ECO:0007669"/>
    <property type="project" value="TreeGrafter"/>
</dbReference>
<sequence>MGINFSHNCTILCYRGPARPGLRPALRSSGPPGHSLVCPMANPPLAASSNSNEGVNENEEYCCMMRSRLQDHSLVFGAEVDGADPALYKAPHADLKAFVELKTGKEVTSEREQRTLHRFKMIKWWSQSYLVGIPRVVCGFRDNSGTVHSLRTYEVREMPKLAQTQLLSDSTAAKRLISRVCRYTWNNTLGDAHRITSDYWNSDTMLNFLRYFLDFVKINVEIDDPQCVYRFERLAGGDITCTYLGRDPEWTFLPDWYYKKVKPHLAADLTLVTQIPPAPCFRDEDSPVTSQPPQ</sequence>
<dbReference type="PANTHER" id="PTHR12395">
    <property type="entry name" value="DOM-3 RELATED"/>
    <property type="match status" value="1"/>
</dbReference>
<feature type="domain" description="RAI1-like" evidence="3">
    <location>
        <begin position="48"/>
        <end position="257"/>
    </location>
</feature>
<comment type="similarity">
    <text evidence="1 2">Belongs to the DXO/Dom3Z family.</text>
</comment>